<dbReference type="EMBL" id="BARV01028594">
    <property type="protein sequence ID" value="GAI35370.1"/>
    <property type="molecule type" value="Genomic_DNA"/>
</dbReference>
<dbReference type="PANTHER" id="PTHR43284">
    <property type="entry name" value="ASPARAGINE SYNTHETASE (GLUTAMINE-HYDROLYZING)"/>
    <property type="match status" value="1"/>
</dbReference>
<dbReference type="PANTHER" id="PTHR43284:SF1">
    <property type="entry name" value="ASPARAGINE SYNTHETASE"/>
    <property type="match status" value="1"/>
</dbReference>
<dbReference type="PROSITE" id="PS51278">
    <property type="entry name" value="GATASE_TYPE_2"/>
    <property type="match status" value="1"/>
</dbReference>
<feature type="non-terminal residue" evidence="2">
    <location>
        <position position="1"/>
    </location>
</feature>
<dbReference type="Gene3D" id="3.40.50.620">
    <property type="entry name" value="HUPs"/>
    <property type="match status" value="1"/>
</dbReference>
<evidence type="ECO:0000313" key="2">
    <source>
        <dbReference type="EMBL" id="GAI35370.1"/>
    </source>
</evidence>
<dbReference type="InterPro" id="IPR001962">
    <property type="entry name" value="Asn_synthase"/>
</dbReference>
<name>X1P8L9_9ZZZZ</name>
<feature type="domain" description="Glutamine amidotransferase type-2" evidence="1">
    <location>
        <begin position="1"/>
        <end position="150"/>
    </location>
</feature>
<dbReference type="InterPro" id="IPR014729">
    <property type="entry name" value="Rossmann-like_a/b/a_fold"/>
</dbReference>
<dbReference type="Pfam" id="PF00733">
    <property type="entry name" value="Asn_synthase"/>
    <property type="match status" value="1"/>
</dbReference>
<organism evidence="2">
    <name type="scientific">marine sediment metagenome</name>
    <dbReference type="NCBI Taxonomy" id="412755"/>
    <lineage>
        <taxon>unclassified sequences</taxon>
        <taxon>metagenomes</taxon>
        <taxon>ecological metagenomes</taxon>
    </lineage>
</organism>
<protein>
    <recommendedName>
        <fullName evidence="1">Glutamine amidotransferase type-2 domain-containing protein</fullName>
    </recommendedName>
</protein>
<comment type="caution">
    <text evidence="2">The sequence shown here is derived from an EMBL/GenBank/DDBJ whole genome shotgun (WGS) entry which is preliminary data.</text>
</comment>
<evidence type="ECO:0000259" key="1">
    <source>
        <dbReference type="PROSITE" id="PS51278"/>
    </source>
</evidence>
<dbReference type="SUPFAM" id="SSF52402">
    <property type="entry name" value="Adenine nucleotide alpha hydrolases-like"/>
    <property type="match status" value="1"/>
</dbReference>
<dbReference type="InterPro" id="IPR051786">
    <property type="entry name" value="ASN_synthetase/amidase"/>
</dbReference>
<dbReference type="GO" id="GO:0005829">
    <property type="term" value="C:cytosol"/>
    <property type="evidence" value="ECO:0007669"/>
    <property type="project" value="TreeGrafter"/>
</dbReference>
<proteinExistence type="predicted"/>
<sequence length="257" mass="28407">FYDPETKIAVLLNGEVYNIRELHAELATAGYMFHTDLESEVVAKLYVHQGLDFAKRLKGMFAIAILDGNRLVLTRDRFGIKPLYYASVGRKVVFGSEVKAILVHPEVTAQLHIPALEEITVFGYVFSSDKTLFEGIFQVEPGTIVTFSEGKQSTAKFWQAPGASYFDQGHHLDYSTAVIQLRKLIIETMDLLLSHGDHPVGIYLSGGLDSTILALVARNILGYPITTFTLADSSETADLLTAREVASKLGTRHSKEV</sequence>
<dbReference type="Gene3D" id="3.60.20.10">
    <property type="entry name" value="Glutamine Phosphoribosylpyrophosphate, subunit 1, domain 1"/>
    <property type="match status" value="1"/>
</dbReference>
<dbReference type="AlphaFoldDB" id="X1P8L9"/>
<dbReference type="GO" id="GO:0006529">
    <property type="term" value="P:asparagine biosynthetic process"/>
    <property type="evidence" value="ECO:0007669"/>
    <property type="project" value="InterPro"/>
</dbReference>
<dbReference type="CDD" id="cd00712">
    <property type="entry name" value="AsnB"/>
    <property type="match status" value="1"/>
</dbReference>
<dbReference type="InterPro" id="IPR033738">
    <property type="entry name" value="AsnB_N"/>
</dbReference>
<accession>X1P8L9</accession>
<dbReference type="GO" id="GO:0004066">
    <property type="term" value="F:asparagine synthase (glutamine-hydrolyzing) activity"/>
    <property type="evidence" value="ECO:0007669"/>
    <property type="project" value="InterPro"/>
</dbReference>
<dbReference type="InterPro" id="IPR029055">
    <property type="entry name" value="Ntn_hydrolases_N"/>
</dbReference>
<dbReference type="Pfam" id="PF13537">
    <property type="entry name" value="GATase_7"/>
    <property type="match status" value="1"/>
</dbReference>
<dbReference type="InterPro" id="IPR017932">
    <property type="entry name" value="GATase_2_dom"/>
</dbReference>
<reference evidence="2" key="1">
    <citation type="journal article" date="2014" name="Front. Microbiol.">
        <title>High frequency of phylogenetically diverse reductive dehalogenase-homologous genes in deep subseafloor sedimentary metagenomes.</title>
        <authorList>
            <person name="Kawai M."/>
            <person name="Futagami T."/>
            <person name="Toyoda A."/>
            <person name="Takaki Y."/>
            <person name="Nishi S."/>
            <person name="Hori S."/>
            <person name="Arai W."/>
            <person name="Tsubouchi T."/>
            <person name="Morono Y."/>
            <person name="Uchiyama I."/>
            <person name="Ito T."/>
            <person name="Fujiyama A."/>
            <person name="Inagaki F."/>
            <person name="Takami H."/>
        </authorList>
    </citation>
    <scope>NUCLEOTIDE SEQUENCE</scope>
    <source>
        <strain evidence="2">Expedition CK06-06</strain>
    </source>
</reference>
<gene>
    <name evidence="2" type="ORF">S06H3_45738</name>
</gene>
<dbReference type="SUPFAM" id="SSF56235">
    <property type="entry name" value="N-terminal nucleophile aminohydrolases (Ntn hydrolases)"/>
    <property type="match status" value="1"/>
</dbReference>